<keyword evidence="2 4" id="KW-0378">Hydrolase</keyword>
<dbReference type="RefSeq" id="WP_213112557.1">
    <property type="nucleotide sequence ID" value="NZ_JAGYPJ010000001.1"/>
</dbReference>
<keyword evidence="5" id="KW-1185">Reference proteome</keyword>
<dbReference type="GO" id="GO:0004252">
    <property type="term" value="F:serine-type endopeptidase activity"/>
    <property type="evidence" value="ECO:0007669"/>
    <property type="project" value="InterPro"/>
</dbReference>
<sequence>MSKRIQGTFLAFLLLVTGCSGKTLTDPTTKIDVEVVSDITSDMIVIHAMNDEMDRGNLDFFDKDIVVEPRYYDKHPIKRGEIITYKGDWDEGIDGITRVIAFEGDNVKISTAQFYINGKKLDTFYGRAHRLGKDLNQLKNELEKGDFEASHIEQNVENMVEYFQDISEEEITVPEGFVYVTGDDWFRSGTMGVLPIENITGKLIGYK</sequence>
<dbReference type="EC" id="3.4.21.89" evidence="2"/>
<accession>A0A942TPM2</accession>
<feature type="domain" description="Peptidase S26" evidence="3">
    <location>
        <begin position="62"/>
        <end position="203"/>
    </location>
</feature>
<protein>
    <recommendedName>
        <fullName evidence="2">Signal peptidase I</fullName>
        <ecNumber evidence="2">3.4.21.89</ecNumber>
    </recommendedName>
</protein>
<evidence type="ECO:0000259" key="3">
    <source>
        <dbReference type="Pfam" id="PF10502"/>
    </source>
</evidence>
<dbReference type="InterPro" id="IPR036286">
    <property type="entry name" value="LexA/Signal_pep-like_sf"/>
</dbReference>
<evidence type="ECO:0000256" key="2">
    <source>
        <dbReference type="RuleBase" id="RU362042"/>
    </source>
</evidence>
<gene>
    <name evidence="4" type="primary">lepB</name>
    <name evidence="4" type="ORF">KHA93_21330</name>
</gene>
<dbReference type="SUPFAM" id="SSF51306">
    <property type="entry name" value="LexA/Signal peptidase"/>
    <property type="match status" value="1"/>
</dbReference>
<dbReference type="InterPro" id="IPR019533">
    <property type="entry name" value="Peptidase_S26"/>
</dbReference>
<dbReference type="GO" id="GO:0006465">
    <property type="term" value="P:signal peptide processing"/>
    <property type="evidence" value="ECO:0007669"/>
    <property type="project" value="InterPro"/>
</dbReference>
<comment type="catalytic activity">
    <reaction evidence="2">
        <text>Cleavage of hydrophobic, N-terminal signal or leader sequences from secreted and periplasmic proteins.</text>
        <dbReference type="EC" id="3.4.21.89"/>
    </reaction>
</comment>
<evidence type="ECO:0000256" key="1">
    <source>
        <dbReference type="ARBA" id="ARBA00004401"/>
    </source>
</evidence>
<organism evidence="4 5">
    <name type="scientific">Lederbergia citrisecunda</name>
    <dbReference type="NCBI Taxonomy" id="2833583"/>
    <lineage>
        <taxon>Bacteria</taxon>
        <taxon>Bacillati</taxon>
        <taxon>Bacillota</taxon>
        <taxon>Bacilli</taxon>
        <taxon>Bacillales</taxon>
        <taxon>Bacillaceae</taxon>
        <taxon>Lederbergia</taxon>
    </lineage>
</organism>
<dbReference type="Gene3D" id="2.10.109.10">
    <property type="entry name" value="Umud Fragment, subunit A"/>
    <property type="match status" value="1"/>
</dbReference>
<comment type="similarity">
    <text evidence="2">Belongs to the peptidase S26 family.</text>
</comment>
<comment type="caution">
    <text evidence="4">The sequence shown here is derived from an EMBL/GenBank/DDBJ whole genome shotgun (WGS) entry which is preliminary data.</text>
</comment>
<evidence type="ECO:0000313" key="4">
    <source>
        <dbReference type="EMBL" id="MBS4202155.1"/>
    </source>
</evidence>
<dbReference type="NCBIfam" id="TIGR02227">
    <property type="entry name" value="sigpep_I_bact"/>
    <property type="match status" value="1"/>
</dbReference>
<dbReference type="Proteomes" id="UP000682713">
    <property type="component" value="Unassembled WGS sequence"/>
</dbReference>
<comment type="subcellular location">
    <subcellularLocation>
        <location evidence="1">Cell membrane</location>
        <topology evidence="1">Single-pass type II membrane protein</topology>
    </subcellularLocation>
    <subcellularLocation>
        <location evidence="2">Membrane</location>
        <topology evidence="2">Single-pass type II membrane protein</topology>
    </subcellularLocation>
</comment>
<keyword evidence="2" id="KW-0645">Protease</keyword>
<dbReference type="GO" id="GO:0005886">
    <property type="term" value="C:plasma membrane"/>
    <property type="evidence" value="ECO:0007669"/>
    <property type="project" value="UniProtKB-SubCell"/>
</dbReference>
<dbReference type="PROSITE" id="PS51257">
    <property type="entry name" value="PROKAR_LIPOPROTEIN"/>
    <property type="match status" value="1"/>
</dbReference>
<dbReference type="AlphaFoldDB" id="A0A942TPM2"/>
<dbReference type="CDD" id="cd06530">
    <property type="entry name" value="S26_SPase_I"/>
    <property type="match status" value="1"/>
</dbReference>
<reference evidence="4 5" key="1">
    <citation type="submission" date="2021-05" db="EMBL/GenBank/DDBJ databases">
        <title>Novel Bacillus species.</title>
        <authorList>
            <person name="Liu G."/>
        </authorList>
    </citation>
    <scope>NUCLEOTIDE SEQUENCE [LARGE SCALE GENOMIC DNA]</scope>
    <source>
        <strain evidence="4 5">FJAT-49732</strain>
    </source>
</reference>
<evidence type="ECO:0000313" key="5">
    <source>
        <dbReference type="Proteomes" id="UP000682713"/>
    </source>
</evidence>
<dbReference type="InterPro" id="IPR000223">
    <property type="entry name" value="Pept_S26A_signal_pept_1"/>
</dbReference>
<dbReference type="EMBL" id="JAGYPJ010000001">
    <property type="protein sequence ID" value="MBS4202155.1"/>
    <property type="molecule type" value="Genomic_DNA"/>
</dbReference>
<dbReference type="GO" id="GO:0009003">
    <property type="term" value="F:signal peptidase activity"/>
    <property type="evidence" value="ECO:0007669"/>
    <property type="project" value="UniProtKB-EC"/>
</dbReference>
<name>A0A942TPM2_9BACI</name>
<proteinExistence type="inferred from homology"/>
<dbReference type="Pfam" id="PF10502">
    <property type="entry name" value="Peptidase_S26"/>
    <property type="match status" value="1"/>
</dbReference>